<gene>
    <name evidence="3" type="ORF">K5V21_18925</name>
</gene>
<evidence type="ECO:0000256" key="2">
    <source>
        <dbReference type="ARBA" id="ARBA00022705"/>
    </source>
</evidence>
<evidence type="ECO:0000313" key="3">
    <source>
        <dbReference type="EMBL" id="MBY0757476.1"/>
    </source>
</evidence>
<name>A0ABS7L319_CLOSR</name>
<evidence type="ECO:0000313" key="4">
    <source>
        <dbReference type="Proteomes" id="UP001299068"/>
    </source>
</evidence>
<comment type="caution">
    <text evidence="3">The sequence shown here is derived from an EMBL/GenBank/DDBJ whole genome shotgun (WGS) entry which is preliminary data.</text>
</comment>
<keyword evidence="2" id="KW-0235">DNA replication</keyword>
<dbReference type="EMBL" id="JAIKTU010000034">
    <property type="protein sequence ID" value="MBY0757476.1"/>
    <property type="molecule type" value="Genomic_DNA"/>
</dbReference>
<dbReference type="Proteomes" id="UP001299068">
    <property type="component" value="Unassembled WGS sequence"/>
</dbReference>
<accession>A0ABS7L319</accession>
<dbReference type="InterPro" id="IPR000989">
    <property type="entry name" value="Rep"/>
</dbReference>
<proteinExistence type="inferred from homology"/>
<dbReference type="RefSeq" id="WP_221862643.1">
    <property type="nucleotide sequence ID" value="NZ_JAIKTU010000034.1"/>
</dbReference>
<evidence type="ECO:0000256" key="1">
    <source>
        <dbReference type="ARBA" id="ARBA00008909"/>
    </source>
</evidence>
<comment type="similarity">
    <text evidence="1">Belongs to the Gram-positive plasmids replication protein type 1 family.</text>
</comment>
<keyword evidence="4" id="KW-1185">Reference proteome</keyword>
<reference evidence="3 4" key="1">
    <citation type="journal article" date="2021" name="Cell Host Microbe">
        <title>in vivo commensal control of Clostridioides difficile virulence.</title>
        <authorList>
            <person name="Girinathan B.P."/>
            <person name="Dibenedetto N."/>
            <person name="Worley J.N."/>
            <person name="Peltier J."/>
            <person name="Arrieta-Ortiz M.L."/>
            <person name="Rupa Christinal Immanuel S."/>
            <person name="Lavin R."/>
            <person name="Delaney M.L."/>
            <person name="Cummins C."/>
            <person name="Hoffmann M."/>
            <person name="Luo Y."/>
            <person name="Gonzalez-Escalona N."/>
            <person name="Allard M."/>
            <person name="Onderdonk A.B."/>
            <person name="Gerber G.K."/>
            <person name="Sonenshein A.L."/>
            <person name="Baliga N."/>
            <person name="Dupuy B."/>
            <person name="Bry L."/>
        </authorList>
    </citation>
    <scope>NUCLEOTIDE SEQUENCE [LARGE SCALE GENOMIC DNA]</scope>
    <source>
        <strain evidence="3 4">DSM 599</strain>
    </source>
</reference>
<organism evidence="3 4">
    <name type="scientific">Clostridium sardiniense</name>
    <name type="common">Clostridium absonum</name>
    <dbReference type="NCBI Taxonomy" id="29369"/>
    <lineage>
        <taxon>Bacteria</taxon>
        <taxon>Bacillati</taxon>
        <taxon>Bacillota</taxon>
        <taxon>Clostridia</taxon>
        <taxon>Eubacteriales</taxon>
        <taxon>Clostridiaceae</taxon>
        <taxon>Clostridium</taxon>
    </lineage>
</organism>
<dbReference type="Pfam" id="PF01446">
    <property type="entry name" value="Rep_1"/>
    <property type="match status" value="1"/>
</dbReference>
<protein>
    <submittedName>
        <fullName evidence="3">Protein rep</fullName>
    </submittedName>
</protein>
<sequence>MKDIEILIDKDGRNNDRPWKNKKIKSILLGQTYLKLGYKKAYRVLECGNYLEFKRYLEDNKLKLFGANFCKDRLCPMCSWRRSLKIFGQVSKVMDKTLEKQEYKFIFLTLTCKNVDGENLSKAIDDLIKSFDKLFKRKIIKNIVKGWFRALEVTHNLDKDSKDYDTYHPHFHIILMVNKSYFKKTDLYITQDKWVELWKDCLKVDYTPIVDVRAFKSNNKNHIKKSIAESAKYTVKDNDYLIEDNIELTESAVIVLDKALKGRRLVAFGGELKKIHKQLKLDDAEEGDLINTNNEEEIRDDLNFIIERYKWSVGYNQYIKF</sequence>